<keyword evidence="3" id="KW-0418">Kinase</keyword>
<dbReference type="Gene3D" id="3.30.200.20">
    <property type="entry name" value="Phosphorylase Kinase, domain 1"/>
    <property type="match status" value="1"/>
</dbReference>
<dbReference type="InterPro" id="IPR050167">
    <property type="entry name" value="Ser_Thr_protein_kinase"/>
</dbReference>
<keyword evidence="3" id="KW-0808">Transferase</keyword>
<dbReference type="SMART" id="SM00220">
    <property type="entry name" value="S_TKc"/>
    <property type="match status" value="1"/>
</dbReference>
<reference evidence="4" key="1">
    <citation type="journal article" date="2006" name="PLoS Biol.">
        <title>Macronuclear genome sequence of the ciliate Tetrahymena thermophila, a model eukaryote.</title>
        <authorList>
            <person name="Eisen J.A."/>
            <person name="Coyne R.S."/>
            <person name="Wu M."/>
            <person name="Wu D."/>
            <person name="Thiagarajan M."/>
            <person name="Wortman J.R."/>
            <person name="Badger J.H."/>
            <person name="Ren Q."/>
            <person name="Amedeo P."/>
            <person name="Jones K.M."/>
            <person name="Tallon L.J."/>
            <person name="Delcher A.L."/>
            <person name="Salzberg S.L."/>
            <person name="Silva J.C."/>
            <person name="Haas B.J."/>
            <person name="Majoros W.H."/>
            <person name="Farzad M."/>
            <person name="Carlton J.M."/>
            <person name="Smith R.K. Jr."/>
            <person name="Garg J."/>
            <person name="Pearlman R.E."/>
            <person name="Karrer K.M."/>
            <person name="Sun L."/>
            <person name="Manning G."/>
            <person name="Elde N.C."/>
            <person name="Turkewitz A.P."/>
            <person name="Asai D.J."/>
            <person name="Wilkes D.E."/>
            <person name="Wang Y."/>
            <person name="Cai H."/>
            <person name="Collins K."/>
            <person name="Stewart B.A."/>
            <person name="Lee S.R."/>
            <person name="Wilamowska K."/>
            <person name="Weinberg Z."/>
            <person name="Ruzzo W.L."/>
            <person name="Wloga D."/>
            <person name="Gaertig J."/>
            <person name="Frankel J."/>
            <person name="Tsao C.-C."/>
            <person name="Gorovsky M.A."/>
            <person name="Keeling P.J."/>
            <person name="Waller R.F."/>
            <person name="Patron N.J."/>
            <person name="Cherry J.M."/>
            <person name="Stover N.A."/>
            <person name="Krieger C.J."/>
            <person name="del Toro C."/>
            <person name="Ryder H.F."/>
            <person name="Williamson S.C."/>
            <person name="Barbeau R.A."/>
            <person name="Hamilton E.P."/>
            <person name="Orias E."/>
        </authorList>
    </citation>
    <scope>NUCLEOTIDE SEQUENCE [LARGE SCALE GENOMIC DNA]</scope>
    <source>
        <strain evidence="4">SB210</strain>
    </source>
</reference>
<dbReference type="GO" id="GO:0004672">
    <property type="term" value="F:protein kinase activity"/>
    <property type="evidence" value="ECO:0007669"/>
    <property type="project" value="InterPro"/>
</dbReference>
<sequence length="869" mass="102506">MSSNIIFKQMYGRTFFNNSDDLKKLKVQAKDINLREETISIKEEDINKKTLLRDFFHDLFQIQASTTSKHLFHVFISSLNFVLDQTFTENKKFYLIDLSQIYLIRDNESETLKLYYSNRGSCGRVLEEMEYNKELTKYQALTINLYLQINLIMMCIIAKEEDDDDERQRKIKDFKEINSKFILYIQSQTINEKTWVELANQIKLNCQVNLNSLINSRLRNKIKGLKNLTQIIYNHIKNFSLNFLESPDYLKSTNDKLELINDRQILFNEIMLINQQIPKTNEMSDSEFATVNINQAEELKLVYTLIMDEFENQNKQKTKQYDQIKNKMQRTKTLIESIFQANSQTIFNSVLNDEKDSSKKLQYVVTFKMFDHWDHFLDLCVIKLTKDYFKCTIHFCKENYEPIIIPDKLTRIQVSRLFIKKVSKIGGFVINPISGQITFTYCTYNNLSKYSEEQVDNFLIRVIKSIFSTAFFMINMYMLSLYVKIGLISMPIYKQLEEILRKNQQNNKKDRTIFLPELTIRRLNNAIDLLENSVKPFAQFQEEDIFKTRVDINDRQEILKCLDVIEKKNSREAESQLEYIKVIDYDEKKLKKISAGGFSDIFQTELNFISKSTEQTSCQNFAIKVQKKDPQARDTEKIEKEVNVIKHIVPRSNFITRYYFDVETKDRLYMDLYFYSMGSYAYYHNSIMSLNKRVQMVLQVAQGVKFLQSIDIYHLDLKPPNILLDGEQNIKICDFGESYCIQNIGEQGVFQRAGRTLPYSPIESLSGNTFSPASDVYSIGAIISEIIFDKKLIEFKRINQQKLQSKLNQRNYRLIYSDLVVKEFGIKQIMKILKVLMLKCVNPDPNCRPHIEYLIAILYLILKVLSELY</sequence>
<evidence type="ECO:0000256" key="1">
    <source>
        <dbReference type="SAM" id="Coils"/>
    </source>
</evidence>
<dbReference type="CDD" id="cd00180">
    <property type="entry name" value="PKc"/>
    <property type="match status" value="1"/>
</dbReference>
<gene>
    <name evidence="3" type="ORF">TTHERM_00388610</name>
</gene>
<dbReference type="InterPro" id="IPR011009">
    <property type="entry name" value="Kinase-like_dom_sf"/>
</dbReference>
<dbReference type="Proteomes" id="UP000009168">
    <property type="component" value="Unassembled WGS sequence"/>
</dbReference>
<name>Q23RC8_TETTS</name>
<organism evidence="3 4">
    <name type="scientific">Tetrahymena thermophila (strain SB210)</name>
    <dbReference type="NCBI Taxonomy" id="312017"/>
    <lineage>
        <taxon>Eukaryota</taxon>
        <taxon>Sar</taxon>
        <taxon>Alveolata</taxon>
        <taxon>Ciliophora</taxon>
        <taxon>Intramacronucleata</taxon>
        <taxon>Oligohymenophorea</taxon>
        <taxon>Hymenostomatida</taxon>
        <taxon>Tetrahymenina</taxon>
        <taxon>Tetrahymenidae</taxon>
        <taxon>Tetrahymena</taxon>
    </lineage>
</organism>
<dbReference type="AlphaFoldDB" id="Q23RC8"/>
<dbReference type="GO" id="GO:0005524">
    <property type="term" value="F:ATP binding"/>
    <property type="evidence" value="ECO:0007669"/>
    <property type="project" value="InterPro"/>
</dbReference>
<feature type="domain" description="Protein kinase" evidence="2">
    <location>
        <begin position="587"/>
        <end position="860"/>
    </location>
</feature>
<accession>Q23RC8</accession>
<evidence type="ECO:0000259" key="2">
    <source>
        <dbReference type="PROSITE" id="PS50011"/>
    </source>
</evidence>
<dbReference type="eggNOG" id="KOG0603">
    <property type="taxonomic scope" value="Eukaryota"/>
</dbReference>
<dbReference type="PROSITE" id="PS00108">
    <property type="entry name" value="PROTEIN_KINASE_ST"/>
    <property type="match status" value="1"/>
</dbReference>
<dbReference type="Pfam" id="PF00069">
    <property type="entry name" value="Pkinase"/>
    <property type="match status" value="1"/>
</dbReference>
<evidence type="ECO:0000313" key="3">
    <source>
        <dbReference type="EMBL" id="EAR99120.2"/>
    </source>
</evidence>
<dbReference type="PROSITE" id="PS50011">
    <property type="entry name" value="PROTEIN_KINASE_DOM"/>
    <property type="match status" value="1"/>
</dbReference>
<dbReference type="STRING" id="312017.Q23RC8"/>
<dbReference type="OrthoDB" id="4062651at2759"/>
<protein>
    <submittedName>
        <fullName evidence="3">Protein kinase</fullName>
    </submittedName>
</protein>
<dbReference type="KEGG" id="tet:TTHERM_00388610"/>
<dbReference type="InterPro" id="IPR000719">
    <property type="entry name" value="Prot_kinase_dom"/>
</dbReference>
<dbReference type="PANTHER" id="PTHR23257">
    <property type="entry name" value="SERINE-THREONINE PROTEIN KINASE"/>
    <property type="match status" value="1"/>
</dbReference>
<dbReference type="GeneID" id="7838845"/>
<dbReference type="InterPro" id="IPR008271">
    <property type="entry name" value="Ser/Thr_kinase_AS"/>
</dbReference>
<dbReference type="Gene3D" id="1.10.510.10">
    <property type="entry name" value="Transferase(Phosphotransferase) domain 1"/>
    <property type="match status" value="1"/>
</dbReference>
<keyword evidence="1" id="KW-0175">Coiled coil</keyword>
<dbReference type="HOGENOM" id="CLU_261663_0_0_1"/>
<dbReference type="SUPFAM" id="SSF56112">
    <property type="entry name" value="Protein kinase-like (PK-like)"/>
    <property type="match status" value="1"/>
</dbReference>
<keyword evidence="4" id="KW-1185">Reference proteome</keyword>
<proteinExistence type="predicted"/>
<dbReference type="RefSeq" id="XP_001019365.2">
    <property type="nucleotide sequence ID" value="XM_001019365.3"/>
</dbReference>
<dbReference type="InParanoid" id="Q23RC8"/>
<feature type="coiled-coil region" evidence="1">
    <location>
        <begin position="307"/>
        <end position="334"/>
    </location>
</feature>
<dbReference type="EMBL" id="GG662644">
    <property type="protein sequence ID" value="EAR99120.2"/>
    <property type="molecule type" value="Genomic_DNA"/>
</dbReference>
<evidence type="ECO:0000313" key="4">
    <source>
        <dbReference type="Proteomes" id="UP000009168"/>
    </source>
</evidence>